<dbReference type="Proteomes" id="UP000004335">
    <property type="component" value="Unassembled WGS sequence"/>
</dbReference>
<evidence type="ECO:0000256" key="1">
    <source>
        <dbReference type="ARBA" id="ARBA00010201"/>
    </source>
</evidence>
<comment type="similarity">
    <text evidence="1">Belongs to the PRORSD1 family.</text>
</comment>
<feature type="domain" description="YbaK/aminoacyl-tRNA synthetase-associated" evidence="3">
    <location>
        <begin position="35"/>
        <end position="159"/>
    </location>
</feature>
<dbReference type="EMBL" id="ACGX02000005">
    <property type="protein sequence ID" value="EGC15537.1"/>
    <property type="molecule type" value="Genomic_DNA"/>
</dbReference>
<sequence>MLGSFFVGGKSMTKNATSVYKYLDNEKINYQIVTHPPVYTAEQADKYVQEYQFARTKNLFLKNKAGYYLVTILENKRLNMKKLKENLSTSRFSFARPEELAMKLGITSGAVSPFNLFNDKQHQVTFIIDADIFKNEDLIGCHPNINTATVILGIKDLLQIIKQNGNPVKAVQL</sequence>
<gene>
    <name evidence="4" type="ORF">HMPREF0536_10382</name>
</gene>
<dbReference type="InterPro" id="IPR036754">
    <property type="entry name" value="YbaK/aa-tRNA-synt-asso_dom_sf"/>
</dbReference>
<evidence type="ECO:0000259" key="3">
    <source>
        <dbReference type="Pfam" id="PF04073"/>
    </source>
</evidence>
<dbReference type="PANTHER" id="PTHR31423">
    <property type="entry name" value="YBAK DOMAIN-CONTAINING PROTEIN"/>
    <property type="match status" value="1"/>
</dbReference>
<dbReference type="InterPro" id="IPR007214">
    <property type="entry name" value="YbaK/aa-tRNA-synth-assoc-dom"/>
</dbReference>
<evidence type="ECO:0000256" key="2">
    <source>
        <dbReference type="ARBA" id="ARBA00022917"/>
    </source>
</evidence>
<keyword evidence="2" id="KW-0648">Protein biosynthesis</keyword>
<reference evidence="4 5" key="1">
    <citation type="submission" date="2011-01" db="EMBL/GenBank/DDBJ databases">
        <authorList>
            <person name="Muzny D."/>
            <person name="Qin X."/>
            <person name="Buhay C."/>
            <person name="Dugan-Rocha S."/>
            <person name="Ding Y."/>
            <person name="Chen G."/>
            <person name="Hawes A."/>
            <person name="Holder M."/>
            <person name="Jhangiani S."/>
            <person name="Johnson A."/>
            <person name="Khan Z."/>
            <person name="Li Z."/>
            <person name="Liu W."/>
            <person name="Liu X."/>
            <person name="Perez L."/>
            <person name="Shen H."/>
            <person name="Wang Q."/>
            <person name="Watt J."/>
            <person name="Xi L."/>
            <person name="Xin Y."/>
            <person name="Zhou J."/>
            <person name="Deng J."/>
            <person name="Jiang H."/>
            <person name="Liu Y."/>
            <person name="Qu J."/>
            <person name="Song X.-Z."/>
            <person name="Zhang L."/>
            <person name="Villasana D."/>
            <person name="Johnson A."/>
            <person name="Liu J."/>
            <person name="Liyanage D."/>
            <person name="Lorensuhewa L."/>
            <person name="Robinson T."/>
            <person name="Song A."/>
            <person name="Song B.-B."/>
            <person name="Dinh H."/>
            <person name="Thornton R."/>
            <person name="Coyle M."/>
            <person name="Francisco L."/>
            <person name="Jackson L."/>
            <person name="Javaid M."/>
            <person name="Korchina V."/>
            <person name="Kovar C."/>
            <person name="Mata R."/>
            <person name="Mathew T."/>
            <person name="Ngo R."/>
            <person name="Nguyen L."/>
            <person name="Nguyen N."/>
            <person name="Okwuonu G."/>
            <person name="Ongeri F."/>
            <person name="Pham C."/>
            <person name="Simmons D."/>
            <person name="Wilczek-Boney K."/>
            <person name="Hale W."/>
            <person name="Jakkamsetti A."/>
            <person name="Pham P."/>
            <person name="Ruth R."/>
            <person name="San Lucas F."/>
            <person name="Warren J."/>
            <person name="Zhang J."/>
            <person name="Zhao Z."/>
            <person name="Zhou C."/>
            <person name="Zhu D."/>
            <person name="Lee S."/>
            <person name="Bess C."/>
            <person name="Blankenburg K."/>
            <person name="Forbes L."/>
            <person name="Fu Q."/>
            <person name="Gubbala S."/>
            <person name="Hirani K."/>
            <person name="Jayaseelan J.C."/>
            <person name="Lara F."/>
            <person name="Munidasa M."/>
            <person name="Palculict T."/>
            <person name="Patil S."/>
            <person name="Pu L.-L."/>
            <person name="Saada N."/>
            <person name="Tang L."/>
            <person name="Weissenberger G."/>
            <person name="Zhu Y."/>
            <person name="Hemphill L."/>
            <person name="Shang Y."/>
            <person name="Youmans B."/>
            <person name="Ayvaz T."/>
            <person name="Ross M."/>
            <person name="Santibanez J."/>
            <person name="Aqrawi P."/>
            <person name="Gross S."/>
            <person name="Joshi V."/>
            <person name="Fowler G."/>
            <person name="Nazareth L."/>
            <person name="Reid J."/>
            <person name="Worley K."/>
            <person name="Petrosino J."/>
            <person name="Highlander S."/>
            <person name="Gibbs R."/>
        </authorList>
    </citation>
    <scope>NUCLEOTIDE SEQUENCE [LARGE SCALE GENOMIC DNA]</scope>
    <source>
        <strain evidence="4 5">MM4-1A</strain>
    </source>
</reference>
<name>A0A828RFU3_LIMRT</name>
<evidence type="ECO:0000313" key="5">
    <source>
        <dbReference type="Proteomes" id="UP000004335"/>
    </source>
</evidence>
<dbReference type="AlphaFoldDB" id="A0A828RFU3"/>
<dbReference type="PANTHER" id="PTHR31423:SF3">
    <property type="entry name" value="PROLYL-TRNA SYNTHETASE ASSOCIATED DOMAIN-CONTAINING PROTEIN 1-RELATED"/>
    <property type="match status" value="1"/>
</dbReference>
<proteinExistence type="inferred from homology"/>
<dbReference type="Gene3D" id="3.90.960.10">
    <property type="entry name" value="YbaK/aminoacyl-tRNA synthetase-associated domain"/>
    <property type="match status" value="1"/>
</dbReference>
<protein>
    <submittedName>
        <fullName evidence="4">YbaK/proline--tRNA ligase associated domain protein</fullName>
        <ecNumber evidence="4">3.1.1.-</ecNumber>
    </submittedName>
</protein>
<dbReference type="SUPFAM" id="SSF55826">
    <property type="entry name" value="YbaK/ProRS associated domain"/>
    <property type="match status" value="1"/>
</dbReference>
<dbReference type="Pfam" id="PF04073">
    <property type="entry name" value="tRNA_edit"/>
    <property type="match status" value="1"/>
</dbReference>
<dbReference type="GO" id="GO:0016874">
    <property type="term" value="F:ligase activity"/>
    <property type="evidence" value="ECO:0007669"/>
    <property type="project" value="UniProtKB-KW"/>
</dbReference>
<keyword evidence="4" id="KW-0378">Hydrolase</keyword>
<comment type="caution">
    <text evidence="4">The sequence shown here is derived from an EMBL/GenBank/DDBJ whole genome shotgun (WGS) entry which is preliminary data.</text>
</comment>
<dbReference type="EC" id="3.1.1.-" evidence="4"/>
<keyword evidence="4" id="KW-0436">Ligase</keyword>
<dbReference type="GO" id="GO:0006412">
    <property type="term" value="P:translation"/>
    <property type="evidence" value="ECO:0007669"/>
    <property type="project" value="UniProtKB-KW"/>
</dbReference>
<dbReference type="CDD" id="cd04335">
    <property type="entry name" value="PrdX_deacylase"/>
    <property type="match status" value="1"/>
</dbReference>
<organism evidence="4 5">
    <name type="scientific">Limosilactobacillus reuteri MM4-1A</name>
    <dbReference type="NCBI Taxonomy" id="548485"/>
    <lineage>
        <taxon>Bacteria</taxon>
        <taxon>Bacillati</taxon>
        <taxon>Bacillota</taxon>
        <taxon>Bacilli</taxon>
        <taxon>Lactobacillales</taxon>
        <taxon>Lactobacillaceae</taxon>
        <taxon>Limosilactobacillus</taxon>
    </lineage>
</organism>
<accession>A0A828RFU3</accession>
<dbReference type="InterPro" id="IPR040285">
    <property type="entry name" value="ProX/PRXD1"/>
</dbReference>
<dbReference type="GO" id="GO:0002161">
    <property type="term" value="F:aminoacyl-tRNA deacylase activity"/>
    <property type="evidence" value="ECO:0007669"/>
    <property type="project" value="InterPro"/>
</dbReference>
<evidence type="ECO:0000313" key="4">
    <source>
        <dbReference type="EMBL" id="EGC15537.1"/>
    </source>
</evidence>